<evidence type="ECO:0000259" key="1">
    <source>
        <dbReference type="Pfam" id="PF00753"/>
    </source>
</evidence>
<dbReference type="PANTHER" id="PTHR46018:SF2">
    <property type="entry name" value="ZINC PHOSPHODIESTERASE ELAC PROTEIN 1"/>
    <property type="match status" value="1"/>
</dbReference>
<accession>A0A383AYF8</accession>
<protein>
    <recommendedName>
        <fullName evidence="1">Metallo-beta-lactamase domain-containing protein</fullName>
    </recommendedName>
</protein>
<dbReference type="InterPro" id="IPR036866">
    <property type="entry name" value="RibonucZ/Hydroxyglut_hydro"/>
</dbReference>
<dbReference type="PROSITE" id="PS51257">
    <property type="entry name" value="PROKAR_LIPOPROTEIN"/>
    <property type="match status" value="1"/>
</dbReference>
<dbReference type="Pfam" id="PF00753">
    <property type="entry name" value="Lactamase_B"/>
    <property type="match status" value="1"/>
</dbReference>
<dbReference type="EMBL" id="UINC01196031">
    <property type="protein sequence ID" value="SVE12867.1"/>
    <property type="molecule type" value="Genomic_DNA"/>
</dbReference>
<name>A0A383AYF8_9ZZZZ</name>
<dbReference type="AlphaFoldDB" id="A0A383AYF8"/>
<feature type="domain" description="Metallo-beta-lactamase" evidence="1">
    <location>
        <begin position="68"/>
        <end position="129"/>
    </location>
</feature>
<dbReference type="SUPFAM" id="SSF56281">
    <property type="entry name" value="Metallo-hydrolase/oxidoreductase"/>
    <property type="match status" value="1"/>
</dbReference>
<dbReference type="GO" id="GO:0042781">
    <property type="term" value="F:3'-tRNA processing endoribonuclease activity"/>
    <property type="evidence" value="ECO:0007669"/>
    <property type="project" value="TreeGrafter"/>
</dbReference>
<reference evidence="2" key="1">
    <citation type="submission" date="2018-05" db="EMBL/GenBank/DDBJ databases">
        <authorList>
            <person name="Lanie J.A."/>
            <person name="Ng W.-L."/>
            <person name="Kazmierczak K.M."/>
            <person name="Andrzejewski T.M."/>
            <person name="Davidsen T.M."/>
            <person name="Wayne K.J."/>
            <person name="Tettelin H."/>
            <person name="Glass J.I."/>
            <person name="Rusch D."/>
            <person name="Podicherti R."/>
            <person name="Tsui H.-C.T."/>
            <person name="Winkler M.E."/>
        </authorList>
    </citation>
    <scope>NUCLEOTIDE SEQUENCE</scope>
</reference>
<evidence type="ECO:0000313" key="2">
    <source>
        <dbReference type="EMBL" id="SVE12867.1"/>
    </source>
</evidence>
<dbReference type="Gene3D" id="3.60.15.10">
    <property type="entry name" value="Ribonuclease Z/Hydroxyacylglutathione hydrolase-like"/>
    <property type="match status" value="1"/>
</dbReference>
<sequence>MYRNPLCTIVVIAGLSACNRAPVEPLAVSVPSAIVELRDGPSAEELSRETQVVVLGTGTPIPDARRAGPSIAVIHKGEAYLFDVGAGAVRNAAVARYRYDIPSLYPTQICCLFLTHLHNDHTQDLSELATSMWWRRERQLRAWGPPGLVTLAAG</sequence>
<feature type="non-terminal residue" evidence="2">
    <location>
        <position position="154"/>
    </location>
</feature>
<dbReference type="PANTHER" id="PTHR46018">
    <property type="entry name" value="ZINC PHOSPHODIESTERASE ELAC PROTEIN 1"/>
    <property type="match status" value="1"/>
</dbReference>
<organism evidence="2">
    <name type="scientific">marine metagenome</name>
    <dbReference type="NCBI Taxonomy" id="408172"/>
    <lineage>
        <taxon>unclassified sequences</taxon>
        <taxon>metagenomes</taxon>
        <taxon>ecological metagenomes</taxon>
    </lineage>
</organism>
<proteinExistence type="predicted"/>
<gene>
    <name evidence="2" type="ORF">METZ01_LOCUS465721</name>
</gene>
<dbReference type="InterPro" id="IPR001279">
    <property type="entry name" value="Metallo-B-lactamas"/>
</dbReference>